<comment type="caution">
    <text evidence="1">The sequence shown here is derived from an EMBL/GenBank/DDBJ whole genome shotgun (WGS) entry which is preliminary data.</text>
</comment>
<dbReference type="EMBL" id="BMAU01021355">
    <property type="protein sequence ID" value="GFY20415.1"/>
    <property type="molecule type" value="Genomic_DNA"/>
</dbReference>
<protein>
    <submittedName>
        <fullName evidence="1">Transposable element Tcb1 transposase</fullName>
    </submittedName>
</protein>
<evidence type="ECO:0000313" key="2">
    <source>
        <dbReference type="Proteomes" id="UP000887159"/>
    </source>
</evidence>
<sequence length="150" mass="17676">MSCRKQRTAFDQVSEFERGRIVTYQDCGLNFRKIGSRVGRNQTTAIRWTDAVYRIHLTAPLHMRTSKLCEWQLASRTIRRCLQQSGLSARRPLLRLPLTQNRRRFCRQWCDERRIWVGEWNEVVFTDESPSACNTTMVGFESGDTVEKRC</sequence>
<gene>
    <name evidence="1" type="primary">X975_20779</name>
    <name evidence="1" type="ORF">TNCV_210471</name>
</gene>
<proteinExistence type="predicted"/>
<reference evidence="1" key="1">
    <citation type="submission" date="2020-08" db="EMBL/GenBank/DDBJ databases">
        <title>Multicomponent nature underlies the extraordinary mechanical properties of spider dragline silk.</title>
        <authorList>
            <person name="Kono N."/>
            <person name="Nakamura H."/>
            <person name="Mori M."/>
            <person name="Yoshida Y."/>
            <person name="Ohtoshi R."/>
            <person name="Malay A.D."/>
            <person name="Moran D.A.P."/>
            <person name="Tomita M."/>
            <person name="Numata K."/>
            <person name="Arakawa K."/>
        </authorList>
    </citation>
    <scope>NUCLEOTIDE SEQUENCE</scope>
</reference>
<keyword evidence="2" id="KW-1185">Reference proteome</keyword>
<accession>A0A8X6SZT8</accession>
<name>A0A8X6SZT8_TRICX</name>
<organism evidence="1 2">
    <name type="scientific">Trichonephila clavipes</name>
    <name type="common">Golden silk orbweaver</name>
    <name type="synonym">Nephila clavipes</name>
    <dbReference type="NCBI Taxonomy" id="2585209"/>
    <lineage>
        <taxon>Eukaryota</taxon>
        <taxon>Metazoa</taxon>
        <taxon>Ecdysozoa</taxon>
        <taxon>Arthropoda</taxon>
        <taxon>Chelicerata</taxon>
        <taxon>Arachnida</taxon>
        <taxon>Araneae</taxon>
        <taxon>Araneomorphae</taxon>
        <taxon>Entelegynae</taxon>
        <taxon>Araneoidea</taxon>
        <taxon>Nephilidae</taxon>
        <taxon>Trichonephila</taxon>
    </lineage>
</organism>
<dbReference type="Proteomes" id="UP000887159">
    <property type="component" value="Unassembled WGS sequence"/>
</dbReference>
<evidence type="ECO:0000313" key="1">
    <source>
        <dbReference type="EMBL" id="GFY20415.1"/>
    </source>
</evidence>
<dbReference type="AlphaFoldDB" id="A0A8X6SZT8"/>